<comment type="caution">
    <text evidence="11">The sequence shown here is derived from an EMBL/GenBank/DDBJ whole genome shotgun (WGS) entry which is preliminary data.</text>
</comment>
<dbReference type="SMART" id="SM00490">
    <property type="entry name" value="HELICc"/>
    <property type="match status" value="1"/>
</dbReference>
<feature type="domain" description="Helicase ATP-binding" evidence="9">
    <location>
        <begin position="784"/>
        <end position="953"/>
    </location>
</feature>
<dbReference type="Gene3D" id="3.40.50.10810">
    <property type="entry name" value="Tandem AAA-ATPase domain"/>
    <property type="match status" value="1"/>
</dbReference>
<dbReference type="GO" id="GO:0005634">
    <property type="term" value="C:nucleus"/>
    <property type="evidence" value="ECO:0007669"/>
    <property type="project" value="UniProtKB-SubCell"/>
</dbReference>
<dbReference type="Pfam" id="PF00385">
    <property type="entry name" value="Chromo"/>
    <property type="match status" value="2"/>
</dbReference>
<accession>A0AA86NJD9</accession>
<dbReference type="PROSITE" id="PS50013">
    <property type="entry name" value="CHROMO_2"/>
    <property type="match status" value="1"/>
</dbReference>
<dbReference type="SMART" id="SM00487">
    <property type="entry name" value="DEXDc"/>
    <property type="match status" value="1"/>
</dbReference>
<dbReference type="InterPro" id="IPR014001">
    <property type="entry name" value="Helicase_ATP-bd"/>
</dbReference>
<dbReference type="Gene3D" id="3.40.50.300">
    <property type="entry name" value="P-loop containing nucleotide triphosphate hydrolases"/>
    <property type="match status" value="1"/>
</dbReference>
<name>A0AA86NJD9_9EUKA</name>
<evidence type="ECO:0000256" key="7">
    <source>
        <dbReference type="SAM" id="MobiDB-lite"/>
    </source>
</evidence>
<feature type="compositionally biased region" description="Polar residues" evidence="7">
    <location>
        <begin position="406"/>
        <end position="417"/>
    </location>
</feature>
<evidence type="ECO:0000256" key="2">
    <source>
        <dbReference type="ARBA" id="ARBA00022737"/>
    </source>
</evidence>
<dbReference type="GO" id="GO:0004386">
    <property type="term" value="F:helicase activity"/>
    <property type="evidence" value="ECO:0007669"/>
    <property type="project" value="UniProtKB-KW"/>
</dbReference>
<proteinExistence type="predicted"/>
<dbReference type="EMBL" id="CAXDID020000204">
    <property type="protein sequence ID" value="CAL6055015.1"/>
    <property type="molecule type" value="Genomic_DNA"/>
</dbReference>
<evidence type="ECO:0000259" key="10">
    <source>
        <dbReference type="PROSITE" id="PS51194"/>
    </source>
</evidence>
<dbReference type="InterPro" id="IPR049730">
    <property type="entry name" value="SNF2/RAD54-like_C"/>
</dbReference>
<dbReference type="GO" id="GO:0034728">
    <property type="term" value="P:nucleosome organization"/>
    <property type="evidence" value="ECO:0007669"/>
    <property type="project" value="TreeGrafter"/>
</dbReference>
<feature type="domain" description="Chromo" evidence="8">
    <location>
        <begin position="496"/>
        <end position="577"/>
    </location>
</feature>
<keyword evidence="4" id="KW-0378">Hydrolase</keyword>
<keyword evidence="6" id="KW-0539">Nucleus</keyword>
<feature type="compositionally biased region" description="Acidic residues" evidence="7">
    <location>
        <begin position="391"/>
        <end position="404"/>
    </location>
</feature>
<keyword evidence="2" id="KW-0677">Repeat</keyword>
<dbReference type="Proteomes" id="UP001642409">
    <property type="component" value="Unassembled WGS sequence"/>
</dbReference>
<dbReference type="PANTHER" id="PTHR45623">
    <property type="entry name" value="CHROMODOMAIN-HELICASE-DNA-BINDING PROTEIN 3-RELATED-RELATED"/>
    <property type="match status" value="1"/>
</dbReference>
<dbReference type="InterPro" id="IPR023780">
    <property type="entry name" value="Chromo_domain"/>
</dbReference>
<dbReference type="Gene3D" id="2.40.50.40">
    <property type="match status" value="2"/>
</dbReference>
<dbReference type="SUPFAM" id="SSF52540">
    <property type="entry name" value="P-loop containing nucleoside triphosphate hydrolases"/>
    <property type="match status" value="2"/>
</dbReference>
<dbReference type="PANTHER" id="PTHR45623:SF14">
    <property type="entry name" value="CHROMODOMAIN-HELICASE-DNA-BINDING PROTEIN 1"/>
    <property type="match status" value="1"/>
</dbReference>
<feature type="region of interest" description="Disordered" evidence="7">
    <location>
        <begin position="374"/>
        <end position="438"/>
    </location>
</feature>
<dbReference type="InterPro" id="IPR000330">
    <property type="entry name" value="SNF2_N"/>
</dbReference>
<evidence type="ECO:0000313" key="11">
    <source>
        <dbReference type="EMBL" id="CAI9920870.1"/>
    </source>
</evidence>
<dbReference type="GO" id="GO:0140658">
    <property type="term" value="F:ATP-dependent chromatin remodeler activity"/>
    <property type="evidence" value="ECO:0007669"/>
    <property type="project" value="TreeGrafter"/>
</dbReference>
<evidence type="ECO:0000256" key="6">
    <source>
        <dbReference type="ARBA" id="ARBA00023242"/>
    </source>
</evidence>
<protein>
    <submittedName>
        <fullName evidence="11">SNF2 family helicase</fullName>
    </submittedName>
    <submittedName>
        <fullName evidence="12">SNF2_family helicase</fullName>
    </submittedName>
</protein>
<evidence type="ECO:0000259" key="8">
    <source>
        <dbReference type="PROSITE" id="PS50013"/>
    </source>
</evidence>
<dbReference type="EMBL" id="CATOUU010000204">
    <property type="protein sequence ID" value="CAI9920870.1"/>
    <property type="molecule type" value="Genomic_DNA"/>
</dbReference>
<organism evidence="11">
    <name type="scientific">Hexamita inflata</name>
    <dbReference type="NCBI Taxonomy" id="28002"/>
    <lineage>
        <taxon>Eukaryota</taxon>
        <taxon>Metamonada</taxon>
        <taxon>Diplomonadida</taxon>
        <taxon>Hexamitidae</taxon>
        <taxon>Hexamitinae</taxon>
        <taxon>Hexamita</taxon>
    </lineage>
</organism>
<feature type="compositionally biased region" description="Acidic residues" evidence="7">
    <location>
        <begin position="418"/>
        <end position="438"/>
    </location>
</feature>
<gene>
    <name evidence="12" type="ORF">HINF_LOCUS46344</name>
    <name evidence="11" type="ORF">HINF_LOCUS8515</name>
</gene>
<evidence type="ECO:0000256" key="3">
    <source>
        <dbReference type="ARBA" id="ARBA00022741"/>
    </source>
</evidence>
<dbReference type="Pfam" id="PF00271">
    <property type="entry name" value="Helicase_C"/>
    <property type="match status" value="1"/>
</dbReference>
<dbReference type="PROSITE" id="PS51194">
    <property type="entry name" value="HELICASE_CTER"/>
    <property type="match status" value="1"/>
</dbReference>
<dbReference type="InterPro" id="IPR016197">
    <property type="entry name" value="Chromo-like_dom_sf"/>
</dbReference>
<evidence type="ECO:0000256" key="1">
    <source>
        <dbReference type="ARBA" id="ARBA00004123"/>
    </source>
</evidence>
<feature type="domain" description="Helicase C-terminal" evidence="10">
    <location>
        <begin position="1161"/>
        <end position="1312"/>
    </location>
</feature>
<dbReference type="GO" id="GO:0042393">
    <property type="term" value="F:histone binding"/>
    <property type="evidence" value="ECO:0007669"/>
    <property type="project" value="TreeGrafter"/>
</dbReference>
<comment type="subcellular location">
    <subcellularLocation>
        <location evidence="1">Nucleus</location>
    </subcellularLocation>
</comment>
<keyword evidence="13" id="KW-1185">Reference proteome</keyword>
<dbReference type="GO" id="GO:0003682">
    <property type="term" value="F:chromatin binding"/>
    <property type="evidence" value="ECO:0007669"/>
    <property type="project" value="TreeGrafter"/>
</dbReference>
<reference evidence="12 13" key="2">
    <citation type="submission" date="2024-07" db="EMBL/GenBank/DDBJ databases">
        <authorList>
            <person name="Akdeniz Z."/>
        </authorList>
    </citation>
    <scope>NUCLEOTIDE SEQUENCE [LARGE SCALE GENOMIC DNA]</scope>
</reference>
<dbReference type="GO" id="GO:0016887">
    <property type="term" value="F:ATP hydrolysis activity"/>
    <property type="evidence" value="ECO:0007669"/>
    <property type="project" value="TreeGrafter"/>
</dbReference>
<dbReference type="GO" id="GO:0003677">
    <property type="term" value="F:DNA binding"/>
    <property type="evidence" value="ECO:0007669"/>
    <property type="project" value="TreeGrafter"/>
</dbReference>
<dbReference type="SUPFAM" id="SSF54160">
    <property type="entry name" value="Chromo domain-like"/>
    <property type="match status" value="2"/>
</dbReference>
<dbReference type="SMART" id="SM00298">
    <property type="entry name" value="CHROMO"/>
    <property type="match status" value="2"/>
</dbReference>
<dbReference type="CDD" id="cd18793">
    <property type="entry name" value="SF2_C_SNF"/>
    <property type="match status" value="1"/>
</dbReference>
<keyword evidence="11" id="KW-0347">Helicase</keyword>
<dbReference type="Pfam" id="PF00176">
    <property type="entry name" value="SNF2-rel_dom"/>
    <property type="match status" value="1"/>
</dbReference>
<evidence type="ECO:0000313" key="12">
    <source>
        <dbReference type="EMBL" id="CAL6055015.1"/>
    </source>
</evidence>
<evidence type="ECO:0000259" key="9">
    <source>
        <dbReference type="PROSITE" id="PS51192"/>
    </source>
</evidence>
<dbReference type="InterPro" id="IPR000953">
    <property type="entry name" value="Chromo/chromo_shadow_dom"/>
</dbReference>
<dbReference type="GO" id="GO:0005524">
    <property type="term" value="F:ATP binding"/>
    <property type="evidence" value="ECO:0007669"/>
    <property type="project" value="UniProtKB-KW"/>
</dbReference>
<dbReference type="InterPro" id="IPR027417">
    <property type="entry name" value="P-loop_NTPase"/>
</dbReference>
<reference evidence="11" key="1">
    <citation type="submission" date="2023-06" db="EMBL/GenBank/DDBJ databases">
        <authorList>
            <person name="Kurt Z."/>
        </authorList>
    </citation>
    <scope>NUCLEOTIDE SEQUENCE</scope>
</reference>
<evidence type="ECO:0000256" key="5">
    <source>
        <dbReference type="ARBA" id="ARBA00022840"/>
    </source>
</evidence>
<dbReference type="PROSITE" id="PS51192">
    <property type="entry name" value="HELICASE_ATP_BIND_1"/>
    <property type="match status" value="1"/>
</dbReference>
<sequence>MNMGQYSYRTPQEGVQQAMKFAEEQALANVQEEHRRAYQQLKAIISAQGTQQLNDEQRQYFQQMDQYVEQARRQAIETLCQQDPNIAQYCREMENNFQRKQNNIQAAQNQIDFNSPDYHTQLRMYVQEINASNFQQLEYKLKTLYISLINKQYTRPTALQHLKNVLQSLDQIAQTLSNTERQREVRTIWQSIQMINQQEGTPMVELWDQRAMNEEDEEESMNINGQYIKSIPFTYPDDVITYMVLPVRAQLLINTKMRAGENIPSQIYIKRRKGRPSKDTGVAHDYYTPVYTNGQVDQEVMDFFGTDSPQIAQEIDNLAKTIYEQREYYMRPENRQPTMQTAPVQQFGQIGSYYGNNGGMNMFNSKRSYRRHEDSFSDYDVSDQNFSESSEFQEEELTEEEEEQLNMSDSNNISGSDQIEEEQENEDSSSGGELEDIEQDEENIIDEVIDMKIIPFEDSWKYPASLMVRPEPEDVWRFDELRPQTQKQVPRSDAGFILERTKFLEEDVDTQGEEGQDKPAESLPKDQQKCYVFLIKWRGCSHIHATWELEANVQHLSSYVKIKKFKHQFIDRQTILASEKVTQQQKEQVLDQIEETKNNQSKYLIPEKIISYRLAEDKQSSWNASIQKVLSAAKNKGSVDSDAFDGSFIKGFTDNKIHYCNADTESQLDEQGFVLNQTPGIEQFRGEMYLIKWTDLSYQGCTWELHEDLISNKYIGEEMVKNLRKNFKNAAKPIQKMLASSDVCKFGMRKAFQEFTSAKPEFLVDVNSKFELKPHQIRGVNTLLLNWSRSRNMILADHKDQGKTVQAIAFMSALTHQYCVPGPFLIVAPVNSIPAWQESLANWFPDATIVSLVGSKEDRRMIIDNELLMDNNTHRFHVMLTTPTVALIEESNLKKFKWRMMCIDEAHQLKDREGKRNRLFTEFSTDAKLLITSTPVQSSVQELYNLLHFVDPDQFHTADIFNKFGQLEHYREAIKQCEIVSEDGEKLLMKENVIPMQSIQSHVKDSEEQAQDAQKMIISDDDDDDLMPTGGAPADMTATYAGATIHNQAPSESSEDKIRNIVNCIKPYILRRDPNLIDKSTPGKTEYVMHVNMTKMQEQYMKYILELNQTTLKYSSSESSKLSNVLVQLKKVCNHPFMFKDTELPTMTIDDIVNNSGKMQALDQLLAKFKQEGHKVIIYTQMLKTMTILQRYCELKQYKFDSLLGSNSIEARARAIGNFNRADSDSFIFLLNTRQGRQGVNLQTANRVVIFDTDFNAQLDLVATGRVSKNQTQQVEIYRLVTKDSVEEQIMEISKRKLVLDSSMMKSNTDFVQSDSSILKHVIEYGSRPIFDNQLSQAQSFDQMLAGMQKLNYQNLSEAERMDIGDAQFSDFKNYSETFWASQFPEQHDDSYEPGEYMGQLSKANFDSVCKVISEFGSWRFADKVQGMSQDDAASAIYSVIKQAKQVASEFGVDIFNLPQQLQFNYQSNSGNAVPILKAYFKMFLIEQHVKNDRFRLPKNFFEIPDFANAWGYVQDVRLLIAAKHNGLFVSKFSKDLLDKLVCDGHITKLDCTVFLQQRLDLLTTRLQSISSTSLMEKLNEDGLHTNVQFDNTNDQHLDEKETELVRRFEQSGCLFPIIKDLQRTTFQIELQQKMFKQCYSQLQKFFNQDRKERVAALFQKFYNFGHLKLHFDEFRGVSTTSGIAKLKKRFLSMWEKFETSSAEDNLLFKIYIQILNIVYSKMPIIICQCDEHILQLKQRIGALAEIDNDSLINEYVKDLFDYLYRQLWVICDIKMFPTPYILARMCEYNALAFDEEDFEFGVDNEDYFVILRKEKGVKNAVVEDGNEDEDMGLNESY</sequence>
<keyword evidence="3" id="KW-0547">Nucleotide-binding</keyword>
<dbReference type="InterPro" id="IPR001650">
    <property type="entry name" value="Helicase_C-like"/>
</dbReference>
<dbReference type="InterPro" id="IPR038718">
    <property type="entry name" value="SNF2-like_sf"/>
</dbReference>
<dbReference type="GO" id="GO:0000785">
    <property type="term" value="C:chromatin"/>
    <property type="evidence" value="ECO:0007669"/>
    <property type="project" value="TreeGrafter"/>
</dbReference>
<keyword evidence="5" id="KW-0067">ATP-binding</keyword>
<evidence type="ECO:0000313" key="13">
    <source>
        <dbReference type="Proteomes" id="UP001642409"/>
    </source>
</evidence>
<evidence type="ECO:0000256" key="4">
    <source>
        <dbReference type="ARBA" id="ARBA00022801"/>
    </source>
</evidence>